<evidence type="ECO:0000256" key="4">
    <source>
        <dbReference type="ARBA" id="ARBA00023235"/>
    </source>
</evidence>
<dbReference type="Gene3D" id="1.20.59.10">
    <property type="entry name" value="Chorismate mutase"/>
    <property type="match status" value="1"/>
</dbReference>
<dbReference type="GO" id="GO:0004106">
    <property type="term" value="F:chorismate mutase activity"/>
    <property type="evidence" value="ECO:0007669"/>
    <property type="project" value="UniProtKB-EC"/>
</dbReference>
<dbReference type="GeneID" id="61814099"/>
<feature type="signal peptide" evidence="6">
    <location>
        <begin position="1"/>
        <end position="24"/>
    </location>
</feature>
<dbReference type="GO" id="GO:0009697">
    <property type="term" value="P:salicylic acid biosynthetic process"/>
    <property type="evidence" value="ECO:0007669"/>
    <property type="project" value="TreeGrafter"/>
</dbReference>
<dbReference type="PIRSF" id="PIRSF026640">
    <property type="entry name" value="Peripl_chor_mut"/>
    <property type="match status" value="1"/>
</dbReference>
<dbReference type="InterPro" id="IPR051331">
    <property type="entry name" value="Chorismate_mutase-related"/>
</dbReference>
<proteinExistence type="predicted"/>
<gene>
    <name evidence="8" type="primary">pheA2</name>
    <name evidence="8" type="ORF">ERS008476_03806</name>
</gene>
<evidence type="ECO:0000256" key="2">
    <source>
        <dbReference type="ARBA" id="ARBA00012404"/>
    </source>
</evidence>
<dbReference type="AlphaFoldDB" id="A0A0H5MI46"/>
<dbReference type="RefSeq" id="WP_019209471.1">
    <property type="nucleotide sequence ID" value="NZ_CWJI01000016.1"/>
</dbReference>
<dbReference type="SMART" id="SM00830">
    <property type="entry name" value="CM_2"/>
    <property type="match status" value="1"/>
</dbReference>
<evidence type="ECO:0000256" key="5">
    <source>
        <dbReference type="PIRNR" id="PIRNR026640"/>
    </source>
</evidence>
<dbReference type="UniPathway" id="UPA00120">
    <property type="reaction ID" value="UER00203"/>
</dbReference>
<evidence type="ECO:0000256" key="6">
    <source>
        <dbReference type="SAM" id="SignalP"/>
    </source>
</evidence>
<protein>
    <recommendedName>
        <fullName evidence="2 5">Chorismate mutase</fullName>
        <ecNumber evidence="2 5">5.4.99.5</ecNumber>
    </recommendedName>
</protein>
<comment type="pathway">
    <text evidence="1 5">Metabolic intermediate biosynthesis; prephenate biosynthesis; prephenate from chorismate: step 1/1.</text>
</comment>
<dbReference type="SUPFAM" id="SSF48600">
    <property type="entry name" value="Chorismate mutase II"/>
    <property type="match status" value="1"/>
</dbReference>
<dbReference type="NCBIfam" id="NF005965">
    <property type="entry name" value="PRK08055.1"/>
    <property type="match status" value="1"/>
</dbReference>
<comment type="function">
    <text evidence="5">Catalyzes the Claisen rearrangement of chorismate to prephenate.</text>
</comment>
<dbReference type="InterPro" id="IPR002701">
    <property type="entry name" value="CM_II_prokaryot"/>
</dbReference>
<dbReference type="PANTHER" id="PTHR38041:SF2">
    <property type="entry name" value="SECRETED CHORISMATE MUTASE"/>
    <property type="match status" value="1"/>
</dbReference>
<sequence length="181" mass="20028">MSSIHSAIRLIAVSGFFIAITAQAAPQCGQTAQLINARLSYMKDVAGYKAQNHLPVEDVAQEEKVLDKALAEAASLGLDPVSIKPFMVAQINAAKAIQYRYRADWLSQPESDWQPKPLETVRTQIGELSSKTLKQIAEELKTCDKAAFSDKNVFTNTIRQHHLQAADVDVIFTTFNLIKLK</sequence>
<evidence type="ECO:0000313" key="9">
    <source>
        <dbReference type="Proteomes" id="UP000043316"/>
    </source>
</evidence>
<feature type="chain" id="PRO_5005221637" description="Chorismate mutase" evidence="6">
    <location>
        <begin position="25"/>
        <end position="181"/>
    </location>
</feature>
<keyword evidence="4 5" id="KW-0413">Isomerase</keyword>
<dbReference type="EC" id="5.4.99.5" evidence="2 5"/>
<dbReference type="InterPro" id="IPR036979">
    <property type="entry name" value="CM_dom_sf"/>
</dbReference>
<dbReference type="PROSITE" id="PS51168">
    <property type="entry name" value="CHORISMATE_MUT_2"/>
    <property type="match status" value="1"/>
</dbReference>
<dbReference type="NCBIfam" id="TIGR01806">
    <property type="entry name" value="CM_mono2"/>
    <property type="match status" value="1"/>
</dbReference>
<name>A0A0H5MI46_YERIN</name>
<evidence type="ECO:0000313" key="8">
    <source>
        <dbReference type="EMBL" id="CRY56761.1"/>
    </source>
</evidence>
<dbReference type="Proteomes" id="UP000043316">
    <property type="component" value="Unassembled WGS sequence"/>
</dbReference>
<reference evidence="9" key="1">
    <citation type="submission" date="2015-03" db="EMBL/GenBank/DDBJ databases">
        <authorList>
            <consortium name="Pathogen Informatics"/>
        </authorList>
    </citation>
    <scope>NUCLEOTIDE SEQUENCE [LARGE SCALE GENOMIC DNA]</scope>
    <source>
        <strain evidence="9">R148</strain>
    </source>
</reference>
<keyword evidence="3 6" id="KW-0732">Signal</keyword>
<comment type="catalytic activity">
    <reaction evidence="5">
        <text>chorismate = prephenate</text>
        <dbReference type="Rhea" id="RHEA:13897"/>
        <dbReference type="ChEBI" id="CHEBI:29748"/>
        <dbReference type="ChEBI" id="CHEBI:29934"/>
        <dbReference type="EC" id="5.4.99.5"/>
    </reaction>
</comment>
<evidence type="ECO:0000256" key="1">
    <source>
        <dbReference type="ARBA" id="ARBA00004817"/>
    </source>
</evidence>
<organism evidence="8 9">
    <name type="scientific">Yersinia intermedia</name>
    <dbReference type="NCBI Taxonomy" id="631"/>
    <lineage>
        <taxon>Bacteria</taxon>
        <taxon>Pseudomonadati</taxon>
        <taxon>Pseudomonadota</taxon>
        <taxon>Gammaproteobacteria</taxon>
        <taxon>Enterobacterales</taxon>
        <taxon>Yersiniaceae</taxon>
        <taxon>Yersinia</taxon>
    </lineage>
</organism>
<feature type="domain" description="Chorismate mutase" evidence="7">
    <location>
        <begin position="1"/>
        <end position="102"/>
    </location>
</feature>
<accession>A0A0H5MI46</accession>
<evidence type="ECO:0000256" key="3">
    <source>
        <dbReference type="ARBA" id="ARBA00022729"/>
    </source>
</evidence>
<dbReference type="EMBL" id="CWJI01000016">
    <property type="protein sequence ID" value="CRY56761.1"/>
    <property type="molecule type" value="Genomic_DNA"/>
</dbReference>
<dbReference type="PANTHER" id="PTHR38041">
    <property type="entry name" value="CHORISMATE MUTASE"/>
    <property type="match status" value="1"/>
</dbReference>
<dbReference type="InterPro" id="IPR008240">
    <property type="entry name" value="Chorismate_mutase_periplasmic"/>
</dbReference>
<dbReference type="InterPro" id="IPR036263">
    <property type="entry name" value="Chorismate_II_sf"/>
</dbReference>
<dbReference type="GO" id="GO:0046417">
    <property type="term" value="P:chorismate metabolic process"/>
    <property type="evidence" value="ECO:0007669"/>
    <property type="project" value="InterPro"/>
</dbReference>
<dbReference type="Pfam" id="PF01817">
    <property type="entry name" value="CM_2"/>
    <property type="match status" value="1"/>
</dbReference>
<evidence type="ECO:0000259" key="7">
    <source>
        <dbReference type="PROSITE" id="PS51168"/>
    </source>
</evidence>